<dbReference type="Proteomes" id="UP001597342">
    <property type="component" value="Unassembled WGS sequence"/>
</dbReference>
<dbReference type="EMBL" id="JBHUHU010000001">
    <property type="protein sequence ID" value="MFD2098566.1"/>
    <property type="molecule type" value="Genomic_DNA"/>
</dbReference>
<reference evidence="2" key="1">
    <citation type="journal article" date="2019" name="Int. J. Syst. Evol. Microbiol.">
        <title>The Global Catalogue of Microorganisms (GCM) 10K type strain sequencing project: providing services to taxonomists for standard genome sequencing and annotation.</title>
        <authorList>
            <consortium name="The Broad Institute Genomics Platform"/>
            <consortium name="The Broad Institute Genome Sequencing Center for Infectious Disease"/>
            <person name="Wu L."/>
            <person name="Ma J."/>
        </authorList>
    </citation>
    <scope>NUCLEOTIDE SEQUENCE [LARGE SCALE GENOMIC DNA]</scope>
    <source>
        <strain evidence="2">JCM 3389</strain>
    </source>
</reference>
<evidence type="ECO:0000313" key="2">
    <source>
        <dbReference type="Proteomes" id="UP001597342"/>
    </source>
</evidence>
<sequence>MWASFSTSWAFCTERIGKREIGFRQYKAIKSVQVIPNQSKPTTAIAIPQNEPDLQHILILCHNANYTVRVDQLCNGQIRYQCWHKPKTFLEPPNLVLINGLIRQTDKKDKTEFVFPYGEWTYTVERIVSQGKFASTHIFLEVSNADNQRSTWKMEDLTPPKYLNHL</sequence>
<name>A0ABW4XSK7_9FLAO</name>
<proteinExistence type="predicted"/>
<comment type="caution">
    <text evidence="1">The sequence shown here is derived from an EMBL/GenBank/DDBJ whole genome shotgun (WGS) entry which is preliminary data.</text>
</comment>
<evidence type="ECO:0000313" key="1">
    <source>
        <dbReference type="EMBL" id="MFD2098566.1"/>
    </source>
</evidence>
<dbReference type="RefSeq" id="WP_379829341.1">
    <property type="nucleotide sequence ID" value="NZ_JBHUHU010000001.1"/>
</dbReference>
<organism evidence="1 2">
    <name type="scientific">Flagellimonas iocasae</name>
    <dbReference type="NCBI Taxonomy" id="2055905"/>
    <lineage>
        <taxon>Bacteria</taxon>
        <taxon>Pseudomonadati</taxon>
        <taxon>Bacteroidota</taxon>
        <taxon>Flavobacteriia</taxon>
        <taxon>Flavobacteriales</taxon>
        <taxon>Flavobacteriaceae</taxon>
        <taxon>Flagellimonas</taxon>
    </lineage>
</organism>
<keyword evidence="2" id="KW-1185">Reference proteome</keyword>
<accession>A0ABW4XSK7</accession>
<gene>
    <name evidence="1" type="ORF">ACFSJE_02195</name>
</gene>
<protein>
    <submittedName>
        <fullName evidence="1">Uncharacterized protein</fullName>
    </submittedName>
</protein>